<evidence type="ECO:0000256" key="3">
    <source>
        <dbReference type="SAM" id="Phobius"/>
    </source>
</evidence>
<dbReference type="Proteomes" id="UP001487740">
    <property type="component" value="Unassembled WGS sequence"/>
</dbReference>
<dbReference type="Gene3D" id="2.60.120.290">
    <property type="entry name" value="Spermadhesin, CUB domain"/>
    <property type="match status" value="2"/>
</dbReference>
<comment type="caution">
    <text evidence="5">The sequence shown here is derived from an EMBL/GenBank/DDBJ whole genome shotgun (WGS) entry which is preliminary data.</text>
</comment>
<feature type="domain" description="CUB" evidence="4">
    <location>
        <begin position="301"/>
        <end position="444"/>
    </location>
</feature>
<keyword evidence="3" id="KW-0472">Membrane</keyword>
<feature type="disulfide bond" evidence="2">
    <location>
        <begin position="301"/>
        <end position="328"/>
    </location>
</feature>
<dbReference type="InterPro" id="IPR000859">
    <property type="entry name" value="CUB_dom"/>
</dbReference>
<dbReference type="Pfam" id="PF25090">
    <property type="entry name" value="DUF7805"/>
    <property type="match status" value="1"/>
</dbReference>
<reference evidence="5 6" key="1">
    <citation type="submission" date="2023-03" db="EMBL/GenBank/DDBJ databases">
        <title>High-quality genome of Scylla paramamosain provides insights in environmental adaptation.</title>
        <authorList>
            <person name="Zhang L."/>
        </authorList>
    </citation>
    <scope>NUCLEOTIDE SEQUENCE [LARGE SCALE GENOMIC DNA]</scope>
    <source>
        <strain evidence="5">LZ_2023a</strain>
        <tissue evidence="5">Muscle</tissue>
    </source>
</reference>
<comment type="caution">
    <text evidence="2">Lacks conserved residue(s) required for the propagation of feature annotation.</text>
</comment>
<dbReference type="InterPro" id="IPR035914">
    <property type="entry name" value="Sperma_CUB_dom_sf"/>
</dbReference>
<gene>
    <name evidence="5" type="ORF">O3P69_009553</name>
</gene>
<dbReference type="SMART" id="SM00042">
    <property type="entry name" value="CUB"/>
    <property type="match status" value="1"/>
</dbReference>
<dbReference type="PANTHER" id="PTHR47537:SF3">
    <property type="entry name" value="CUB DOMAIN-CONTAINING PROTEIN"/>
    <property type="match status" value="1"/>
</dbReference>
<protein>
    <recommendedName>
        <fullName evidence="4">CUB domain-containing protein</fullName>
    </recommendedName>
</protein>
<evidence type="ECO:0000256" key="2">
    <source>
        <dbReference type="PROSITE-ProRule" id="PRU00059"/>
    </source>
</evidence>
<dbReference type="CDD" id="cd00041">
    <property type="entry name" value="CUB"/>
    <property type="match status" value="1"/>
</dbReference>
<keyword evidence="6" id="KW-1185">Reference proteome</keyword>
<sequence length="853" mass="92859">MLQVTFSEFHVGHFNVASAAEGGDMGSVGGGIANMAGMAGGKPGGGGGCEGDHVTIEEPKLVERGGRWCGEGSGLNVYFSETDSVVVTLHAAATTQGEYFDNPLRFKIKYKFLPRARAEVRYGRGGGKYRGDEVRNSVCSRVFQGCRARRCRLQSPNYPGLYPRNVTCYYLVKALPPPAPDLLPLVTLSQPNDRLVHVGRQGLGGRVSPEARLRQDGECRAPEDFLLVYDGGSMKAPLLARLCGTASLPNITSSGPEMLVVFQAATSGRMNHLPNLVAGFELQAHVMYMREAAGRVANSVCDYVLQSGGGSRGVVSSPVFALPANSSCAYHFEGRRDEVVWLYFTKYHRAPATSNRPSHSPCLNRLAIYDGGPNADGAAHLMGDFCDDQLPPTCVRARQRGLVSQPCGDDESFLSSGPSMLVTQSFTDSTALLPLRYVIHYEFVSAGEAGRQAGTDCDHTFSSDRRRNGHFRSPQNVFLYGRGGKASLSCRYSFTQRPDEVVTVRVTSLGFRGNLCKTVHNSQSELFECIARLPGSAVLEAWEEPWPLTRLPLGCLCDASAAPATFRSHAPRVQLRFAIKDMSWAQDFSDFFFEAEYEFESVAACGGAHVLNGSTGAIEVGDSDAACHQLPWKIVAREASHLYLHVPGYHAASQRCVTHNRVVVYGSQTVRPIKAVCPDASATHGVHVFSSGWTAVLDYGEPRPDSLIIRYLAREPATYRLTWLEVRREPRPSALESHKGGHGRGRQASAASCPHLCPQIDACISSDLWCDGARHCPSGADETSSTCLYLSVPWLYVGVASAGLGVVLVALIAALVSVRVYRRGKVKRKKKKEAQRLMTREVILPLNFHKDIY</sequence>
<feature type="domain" description="CUB" evidence="4">
    <location>
        <begin position="139"/>
        <end position="287"/>
    </location>
</feature>
<accession>A0AAW0SV10</accession>
<dbReference type="SUPFAM" id="SSF49854">
    <property type="entry name" value="Spermadhesin, CUB domain"/>
    <property type="match status" value="2"/>
</dbReference>
<evidence type="ECO:0000313" key="5">
    <source>
        <dbReference type="EMBL" id="KAK8378893.1"/>
    </source>
</evidence>
<evidence type="ECO:0000259" key="4">
    <source>
        <dbReference type="PROSITE" id="PS01180"/>
    </source>
</evidence>
<evidence type="ECO:0000313" key="6">
    <source>
        <dbReference type="Proteomes" id="UP001487740"/>
    </source>
</evidence>
<organism evidence="5 6">
    <name type="scientific">Scylla paramamosain</name>
    <name type="common">Mud crab</name>
    <dbReference type="NCBI Taxonomy" id="85552"/>
    <lineage>
        <taxon>Eukaryota</taxon>
        <taxon>Metazoa</taxon>
        <taxon>Ecdysozoa</taxon>
        <taxon>Arthropoda</taxon>
        <taxon>Crustacea</taxon>
        <taxon>Multicrustacea</taxon>
        <taxon>Malacostraca</taxon>
        <taxon>Eumalacostraca</taxon>
        <taxon>Eucarida</taxon>
        <taxon>Decapoda</taxon>
        <taxon>Pleocyemata</taxon>
        <taxon>Brachyura</taxon>
        <taxon>Eubrachyura</taxon>
        <taxon>Portunoidea</taxon>
        <taxon>Portunidae</taxon>
        <taxon>Portuninae</taxon>
        <taxon>Scylla</taxon>
    </lineage>
</organism>
<dbReference type="PROSITE" id="PS01180">
    <property type="entry name" value="CUB"/>
    <property type="match status" value="2"/>
</dbReference>
<proteinExistence type="predicted"/>
<keyword evidence="3" id="KW-0812">Transmembrane</keyword>
<dbReference type="PANTHER" id="PTHR47537">
    <property type="entry name" value="CUBILIN"/>
    <property type="match status" value="1"/>
</dbReference>
<dbReference type="InterPro" id="IPR056707">
    <property type="entry name" value="DUF7805"/>
</dbReference>
<name>A0AAW0SV10_SCYPA</name>
<evidence type="ECO:0000256" key="1">
    <source>
        <dbReference type="ARBA" id="ARBA00023157"/>
    </source>
</evidence>
<dbReference type="EMBL" id="JARAKH010000044">
    <property type="protein sequence ID" value="KAK8378893.1"/>
    <property type="molecule type" value="Genomic_DNA"/>
</dbReference>
<feature type="transmembrane region" description="Helical" evidence="3">
    <location>
        <begin position="794"/>
        <end position="821"/>
    </location>
</feature>
<dbReference type="InterPro" id="IPR053207">
    <property type="entry name" value="Non-NMDA_GluR_Accessory"/>
</dbReference>
<dbReference type="AlphaFoldDB" id="A0AAW0SV10"/>
<dbReference type="GO" id="GO:0005886">
    <property type="term" value="C:plasma membrane"/>
    <property type="evidence" value="ECO:0007669"/>
    <property type="project" value="TreeGrafter"/>
</dbReference>
<keyword evidence="3" id="KW-1133">Transmembrane helix</keyword>
<keyword evidence="1 2" id="KW-1015">Disulfide bond</keyword>